<sequence>MRKREKQFKNKQFDIDFFPQESIFNMVFLKKIRNFLYRSPNKLLRDFCPFGPIINKVIQHQHILFISPWLSVN</sequence>
<gene>
    <name evidence="1" type="ORF">PSON_ATCC_30995.1.T0350157</name>
</gene>
<dbReference type="EMBL" id="CAJJDN010000035">
    <property type="protein sequence ID" value="CAD8076764.1"/>
    <property type="molecule type" value="Genomic_DNA"/>
</dbReference>
<evidence type="ECO:0000313" key="1">
    <source>
        <dbReference type="EMBL" id="CAD8076764.1"/>
    </source>
</evidence>
<proteinExistence type="predicted"/>
<accession>A0A8S1MPC8</accession>
<reference evidence="1" key="1">
    <citation type="submission" date="2021-01" db="EMBL/GenBank/DDBJ databases">
        <authorList>
            <consortium name="Genoscope - CEA"/>
            <person name="William W."/>
        </authorList>
    </citation>
    <scope>NUCLEOTIDE SEQUENCE</scope>
</reference>
<name>A0A8S1MPC8_9CILI</name>
<protein>
    <submittedName>
        <fullName evidence="1">Uncharacterized protein</fullName>
    </submittedName>
</protein>
<evidence type="ECO:0000313" key="2">
    <source>
        <dbReference type="Proteomes" id="UP000692954"/>
    </source>
</evidence>
<keyword evidence="2" id="KW-1185">Reference proteome</keyword>
<dbReference type="AlphaFoldDB" id="A0A8S1MPC8"/>
<dbReference type="Proteomes" id="UP000692954">
    <property type="component" value="Unassembled WGS sequence"/>
</dbReference>
<organism evidence="1 2">
    <name type="scientific">Paramecium sonneborni</name>
    <dbReference type="NCBI Taxonomy" id="65129"/>
    <lineage>
        <taxon>Eukaryota</taxon>
        <taxon>Sar</taxon>
        <taxon>Alveolata</taxon>
        <taxon>Ciliophora</taxon>
        <taxon>Intramacronucleata</taxon>
        <taxon>Oligohymenophorea</taxon>
        <taxon>Peniculida</taxon>
        <taxon>Parameciidae</taxon>
        <taxon>Paramecium</taxon>
    </lineage>
</organism>
<comment type="caution">
    <text evidence="1">The sequence shown here is derived from an EMBL/GenBank/DDBJ whole genome shotgun (WGS) entry which is preliminary data.</text>
</comment>